<dbReference type="GeneID" id="113709933"/>
<protein>
    <recommendedName>
        <fullName evidence="13">Reverse transcriptase</fullName>
    </recommendedName>
</protein>
<dbReference type="AlphaFoldDB" id="A0A6P6UEG5"/>
<evidence type="ECO:0000256" key="4">
    <source>
        <dbReference type="ARBA" id="ARBA00022722"/>
    </source>
</evidence>
<keyword evidence="3" id="KW-0548">Nucleotidyltransferase</keyword>
<dbReference type="GO" id="GO:0006508">
    <property type="term" value="P:proteolysis"/>
    <property type="evidence" value="ECO:0007669"/>
    <property type="project" value="UniProtKB-KW"/>
</dbReference>
<accession>A0A6P6UEG5</accession>
<dbReference type="Pfam" id="PF08284">
    <property type="entry name" value="RVP_2"/>
    <property type="match status" value="1"/>
</dbReference>
<proteinExistence type="predicted"/>
<dbReference type="InterPro" id="IPR043128">
    <property type="entry name" value="Rev_trsase/Diguanyl_cyclase"/>
</dbReference>
<evidence type="ECO:0000256" key="7">
    <source>
        <dbReference type="ARBA" id="ARBA00022918"/>
    </source>
</evidence>
<reference evidence="11" key="1">
    <citation type="journal article" date="2025" name="Foods">
        <title>Unveiling the Microbial Signatures of Arabica Coffee Cherries: Insights into Ripeness Specific Diversity, Functional Traits, and Implications for Quality and Safety.</title>
        <authorList>
            <consortium name="RefSeq"/>
            <person name="Tenea G.N."/>
            <person name="Cifuentes V."/>
            <person name="Reyes P."/>
            <person name="Cevallos-Vallejos M."/>
        </authorList>
    </citation>
    <scope>NUCLEOTIDE SEQUENCE [LARGE SCALE GENOMIC DNA]</scope>
</reference>
<dbReference type="GO" id="GO:0008233">
    <property type="term" value="F:peptidase activity"/>
    <property type="evidence" value="ECO:0007669"/>
    <property type="project" value="UniProtKB-KW"/>
</dbReference>
<evidence type="ECO:0008006" key="13">
    <source>
        <dbReference type="Google" id="ProtNLM"/>
    </source>
</evidence>
<dbReference type="PANTHER" id="PTHR24559">
    <property type="entry name" value="TRANSPOSON TY3-I GAG-POL POLYPROTEIN"/>
    <property type="match status" value="1"/>
</dbReference>
<dbReference type="InterPro" id="IPR041577">
    <property type="entry name" value="RT_RNaseH_2"/>
</dbReference>
<keyword evidence="4" id="KW-0540">Nuclease</keyword>
<dbReference type="SUPFAM" id="SSF50630">
    <property type="entry name" value="Acid proteases"/>
    <property type="match status" value="1"/>
</dbReference>
<evidence type="ECO:0000313" key="12">
    <source>
        <dbReference type="RefSeq" id="XP_027088576.1"/>
    </source>
</evidence>
<keyword evidence="1" id="KW-0645">Protease</keyword>
<reference evidence="12" key="2">
    <citation type="submission" date="2025-08" db="UniProtKB">
        <authorList>
            <consortium name="RefSeq"/>
        </authorList>
    </citation>
    <scope>IDENTIFICATION</scope>
    <source>
        <tissue evidence="12">Leaves</tissue>
    </source>
</reference>
<dbReference type="PANTHER" id="PTHR24559:SF448">
    <property type="entry name" value="RNA-DIRECTED DNA POLYMERASE"/>
    <property type="match status" value="1"/>
</dbReference>
<dbReference type="InterPro" id="IPR043502">
    <property type="entry name" value="DNA/RNA_pol_sf"/>
</dbReference>
<feature type="domain" description="Reverse transcriptase/retrotransposon-derived protein RNase H-like" evidence="10">
    <location>
        <begin position="533"/>
        <end position="617"/>
    </location>
</feature>
<evidence type="ECO:0000259" key="10">
    <source>
        <dbReference type="Pfam" id="PF17919"/>
    </source>
</evidence>
<dbReference type="Gene3D" id="3.10.20.370">
    <property type="match status" value="1"/>
</dbReference>
<dbReference type="Pfam" id="PF17919">
    <property type="entry name" value="RT_RNaseH_2"/>
    <property type="match status" value="1"/>
</dbReference>
<dbReference type="GO" id="GO:0003964">
    <property type="term" value="F:RNA-directed DNA polymerase activity"/>
    <property type="evidence" value="ECO:0007669"/>
    <property type="project" value="UniProtKB-KW"/>
</dbReference>
<dbReference type="CDD" id="cd00303">
    <property type="entry name" value="retropepsin_like"/>
    <property type="match status" value="1"/>
</dbReference>
<keyword evidence="11" id="KW-1185">Reference proteome</keyword>
<evidence type="ECO:0000256" key="5">
    <source>
        <dbReference type="ARBA" id="ARBA00022759"/>
    </source>
</evidence>
<dbReference type="Gene3D" id="3.30.70.270">
    <property type="match status" value="1"/>
</dbReference>
<gene>
    <name evidence="12" type="primary">LOC113709933</name>
</gene>
<dbReference type="FunFam" id="3.10.10.10:FF:000007">
    <property type="entry name" value="Retrovirus-related Pol polyprotein from transposon 17.6-like Protein"/>
    <property type="match status" value="1"/>
</dbReference>
<dbReference type="GO" id="GO:0004519">
    <property type="term" value="F:endonuclease activity"/>
    <property type="evidence" value="ECO:0007669"/>
    <property type="project" value="UniProtKB-KW"/>
</dbReference>
<dbReference type="Pfam" id="PF00078">
    <property type="entry name" value="RVT_1"/>
    <property type="match status" value="1"/>
</dbReference>
<keyword evidence="2" id="KW-0808">Transferase</keyword>
<organism evidence="11 12">
    <name type="scientific">Coffea arabica</name>
    <name type="common">Arabian coffee</name>
    <dbReference type="NCBI Taxonomy" id="13443"/>
    <lineage>
        <taxon>Eukaryota</taxon>
        <taxon>Viridiplantae</taxon>
        <taxon>Streptophyta</taxon>
        <taxon>Embryophyta</taxon>
        <taxon>Tracheophyta</taxon>
        <taxon>Spermatophyta</taxon>
        <taxon>Magnoliopsida</taxon>
        <taxon>eudicotyledons</taxon>
        <taxon>Gunneridae</taxon>
        <taxon>Pentapetalae</taxon>
        <taxon>asterids</taxon>
        <taxon>lamiids</taxon>
        <taxon>Gentianales</taxon>
        <taxon>Rubiaceae</taxon>
        <taxon>Ixoroideae</taxon>
        <taxon>Gardenieae complex</taxon>
        <taxon>Bertiereae - Coffeeae clade</taxon>
        <taxon>Coffeeae</taxon>
        <taxon>Coffea</taxon>
    </lineage>
</organism>
<dbReference type="CDD" id="cd01647">
    <property type="entry name" value="RT_LTR"/>
    <property type="match status" value="1"/>
</dbReference>
<name>A0A6P6UEG5_COFAR</name>
<dbReference type="Gene3D" id="2.40.70.10">
    <property type="entry name" value="Acid Proteases"/>
    <property type="match status" value="1"/>
</dbReference>
<dbReference type="InterPro" id="IPR021109">
    <property type="entry name" value="Peptidase_aspartic_dom_sf"/>
</dbReference>
<keyword evidence="7" id="KW-0695">RNA-directed DNA polymerase</keyword>
<dbReference type="Proteomes" id="UP001652660">
    <property type="component" value="Chromosome 9e"/>
</dbReference>
<evidence type="ECO:0000313" key="11">
    <source>
        <dbReference type="Proteomes" id="UP001652660"/>
    </source>
</evidence>
<evidence type="ECO:0000256" key="6">
    <source>
        <dbReference type="ARBA" id="ARBA00022801"/>
    </source>
</evidence>
<dbReference type="InterPro" id="IPR053134">
    <property type="entry name" value="RNA-dir_DNA_polymerase"/>
</dbReference>
<feature type="domain" description="Reverse transcriptase" evidence="9">
    <location>
        <begin position="385"/>
        <end position="508"/>
    </location>
</feature>
<dbReference type="Gene3D" id="3.10.10.10">
    <property type="entry name" value="HIV Type 1 Reverse Transcriptase, subunit A, domain 1"/>
    <property type="match status" value="1"/>
</dbReference>
<dbReference type="SUPFAM" id="SSF56672">
    <property type="entry name" value="DNA/RNA polymerases"/>
    <property type="match status" value="1"/>
</dbReference>
<keyword evidence="5" id="KW-0255">Endonuclease</keyword>
<evidence type="ECO:0000256" key="1">
    <source>
        <dbReference type="ARBA" id="ARBA00022670"/>
    </source>
</evidence>
<evidence type="ECO:0000259" key="9">
    <source>
        <dbReference type="Pfam" id="PF00078"/>
    </source>
</evidence>
<feature type="region of interest" description="Disordered" evidence="8">
    <location>
        <begin position="42"/>
        <end position="76"/>
    </location>
</feature>
<dbReference type="RefSeq" id="XP_027088576.1">
    <property type="nucleotide sequence ID" value="XM_027232775.1"/>
</dbReference>
<evidence type="ECO:0000256" key="2">
    <source>
        <dbReference type="ARBA" id="ARBA00022679"/>
    </source>
</evidence>
<dbReference type="InterPro" id="IPR000477">
    <property type="entry name" value="RT_dom"/>
</dbReference>
<dbReference type="OrthoDB" id="1738534at2759"/>
<evidence type="ECO:0000256" key="3">
    <source>
        <dbReference type="ARBA" id="ARBA00022695"/>
    </source>
</evidence>
<evidence type="ECO:0000256" key="8">
    <source>
        <dbReference type="SAM" id="MobiDB-lite"/>
    </source>
</evidence>
<sequence length="679" mass="78583">MAKPHTLVDTIEVAQLQEKNLEAIRKTQKPITQKYSINSTSQVVNRQAPASQTKYKWPNESFKKPRTNYSKGNKIREPSTDQFRKITLTEFNYRQEKGLFYKCAEPYTLGHVCKQVQIQYILVDEPIDMMEHTREIGERVEEFYDYLEGELSNEHIEVSIHALAGGKEHRTFKLRGNLGRKEVLMLIESGSTHCFTNEKLAIHLQLQMTGAPLVVKVANGERLESRQLNKPLEWKVHGHKFQHNFNTLRLGSYDIVLGVDWLAKYSPIEFDFKGLNMKFHKGKELVELRGESRELTLKVIKRSRLDKWKKKQVYGITAQLFVGLPPIRSHDHGIPLKEEVKPFQIRAYKCLYVQKSEIQKLVKEMLQIRIIQPSNSSFASPVLLVKKKDGSWRFCVDYRQLNEPTAKDKFSMPLIDKLQRAKYFTKIDLRAGYHQIRVKVEDRHKTAFRNHQGLYEFMVMPFGLTNAPTTFQSLMNQVFREQLRKYVVFFADILVYSSSLGDHLKHIAKEVCEGYGSIAKPLTTLLRKGEIHWNEEAEEAFQKLKLAMCSTPILALLDFNRPFIIEIDACYGGVGVVLMQDRRPIAYLSQSLGPKNMGLSIYEKELLALRITASFQQKWLTKLLGLSSEIHYKKWNENVAADALSRRASNEVGEYAELACIIPEWVKEVMESYQGDEQV</sequence>
<keyword evidence="6" id="KW-0378">Hydrolase</keyword>
<feature type="compositionally biased region" description="Polar residues" evidence="8">
    <location>
        <begin position="42"/>
        <end position="54"/>
    </location>
</feature>